<dbReference type="Proteomes" id="UP000807716">
    <property type="component" value="Unassembled WGS sequence"/>
</dbReference>
<feature type="compositionally biased region" description="Low complexity" evidence="1">
    <location>
        <begin position="91"/>
        <end position="101"/>
    </location>
</feature>
<proteinExistence type="predicted"/>
<feature type="region of interest" description="Disordered" evidence="1">
    <location>
        <begin position="1"/>
        <end position="75"/>
    </location>
</feature>
<feature type="region of interest" description="Disordered" evidence="1">
    <location>
        <begin position="192"/>
        <end position="223"/>
    </location>
</feature>
<evidence type="ECO:0000313" key="2">
    <source>
        <dbReference type="EMBL" id="KAG0268374.1"/>
    </source>
</evidence>
<dbReference type="AlphaFoldDB" id="A0A9P6UBS3"/>
<dbReference type="CDD" id="cd11296">
    <property type="entry name" value="O-FucT_like"/>
    <property type="match status" value="1"/>
</dbReference>
<dbReference type="OrthoDB" id="1882547at2759"/>
<sequence length="886" mass="99746">MAHRATQALLSSRHILPQPEESPVGSSLRDAQTSSPLLPAPLAPAVATKPDYEVVTFPKKSHQQSTPAERSEEEEYIELEPLPDHLITTYSPHRPSSSSPSATTKHQQHELHPPDAKYLTFLPHSGFHNQRSELENALVLARLLNRTLIMPKVYLGPPMPWLSFPLLHDRLLYQTKIGLERCRALIEHRDVEPLPDGADDSDQGVEEDDVDEDVDVDENGVEGGEVVEIVDAAGEVTVENVEPIQENSQDSPVVDTEGWSAADSVSREEQVQPDAPQLPNEMQDTVVERINGSLQEHPGGILNSATDVHDARPEGDSVQQGEVVNADDATDGQQYHRHHHHQSDEQRQEGTDMAPNPVPNLMKRSLPEGQRPFVQQNSQKAARKKRKQVPPKNWIPLPAECLQYESWTMTDWDLFFNLDPLRRYVRLASRESISMTYLQKEFGLSIPLEEQKKRPPKSPHGASSSSQDGNSGDEEHAREGEDADSHDDQHGTGSEDDSEPEKRPLLRPLGDVLFFEDTSLYDYRFTEDPRSPESLKTQSKFLQEFTVDWLAQRPERLIHLGSIFGAGRVSISRPESKAWLQMVREHLILQTEILQRTSQQIADRMAGGSSLRKKILKREMEKAGHARPLQPPPVEPMLSSMMVDREQEDELEDESGFVGIHIRMSDGHFSLSARKTIENIRKELLWQMGVQDPLNLEKSEASGDDGSQQEYQDLQQNQESQQVAFQQPRPNPTPVYAEKRFSIKQCRRMSLKHWSTSLTSSAAKAASFPQGCSPLVSESLGWNRSQGIQTPIFLATDAHNPRGNPIFGNLFATFDCLFTLDDFREELEELEQFRNPDDGVRLAPFLIPMIDAMVVAKAGAFFGTPMSTFSNYITRQLRPAYTGIHM</sequence>
<feature type="compositionally biased region" description="Polar residues" evidence="1">
    <location>
        <begin position="461"/>
        <end position="470"/>
    </location>
</feature>
<name>A0A9P6UBS3_9FUNG</name>
<dbReference type="PANTHER" id="PTHR36050:SF1">
    <property type="entry name" value="O-FUCOSYLTRANSFERASE 30"/>
    <property type="match status" value="1"/>
</dbReference>
<feature type="region of interest" description="Disordered" evidence="1">
    <location>
        <begin position="448"/>
        <end position="504"/>
    </location>
</feature>
<feature type="compositionally biased region" description="Low complexity" evidence="1">
    <location>
        <begin position="708"/>
        <end position="722"/>
    </location>
</feature>
<evidence type="ECO:0000256" key="1">
    <source>
        <dbReference type="SAM" id="MobiDB-lite"/>
    </source>
</evidence>
<dbReference type="Gene3D" id="3.40.50.11350">
    <property type="match status" value="1"/>
</dbReference>
<keyword evidence="3" id="KW-1185">Reference proteome</keyword>
<reference evidence="2" key="1">
    <citation type="journal article" date="2020" name="Fungal Divers.">
        <title>Resolving the Mortierellaceae phylogeny through synthesis of multi-gene phylogenetics and phylogenomics.</title>
        <authorList>
            <person name="Vandepol N."/>
            <person name="Liber J."/>
            <person name="Desiro A."/>
            <person name="Na H."/>
            <person name="Kennedy M."/>
            <person name="Barry K."/>
            <person name="Grigoriev I.V."/>
            <person name="Miller A.N."/>
            <person name="O'Donnell K."/>
            <person name="Stajich J.E."/>
            <person name="Bonito G."/>
        </authorList>
    </citation>
    <scope>NUCLEOTIDE SEQUENCE</scope>
    <source>
        <strain evidence="2">BC1065</strain>
    </source>
</reference>
<protein>
    <submittedName>
        <fullName evidence="2">Uncharacterized protein</fullName>
    </submittedName>
</protein>
<dbReference type="EMBL" id="JAAAJB010000052">
    <property type="protein sequence ID" value="KAG0268374.1"/>
    <property type="molecule type" value="Genomic_DNA"/>
</dbReference>
<dbReference type="PANTHER" id="PTHR36050">
    <property type="entry name" value="O-FUCOSYLTRANSFERASE 30"/>
    <property type="match status" value="1"/>
</dbReference>
<feature type="region of interest" description="Disordered" evidence="1">
    <location>
        <begin position="295"/>
        <end position="393"/>
    </location>
</feature>
<feature type="compositionally biased region" description="Acidic residues" evidence="1">
    <location>
        <begin position="197"/>
        <end position="220"/>
    </location>
</feature>
<feature type="region of interest" description="Disordered" evidence="1">
    <location>
        <begin position="696"/>
        <end position="734"/>
    </location>
</feature>
<accession>A0A9P6UBS3</accession>
<organism evidence="2 3">
    <name type="scientific">Actinomortierella ambigua</name>
    <dbReference type="NCBI Taxonomy" id="1343610"/>
    <lineage>
        <taxon>Eukaryota</taxon>
        <taxon>Fungi</taxon>
        <taxon>Fungi incertae sedis</taxon>
        <taxon>Mucoromycota</taxon>
        <taxon>Mortierellomycotina</taxon>
        <taxon>Mortierellomycetes</taxon>
        <taxon>Mortierellales</taxon>
        <taxon>Mortierellaceae</taxon>
        <taxon>Actinomortierella</taxon>
    </lineage>
</organism>
<comment type="caution">
    <text evidence="2">The sequence shown here is derived from an EMBL/GenBank/DDBJ whole genome shotgun (WGS) entry which is preliminary data.</text>
</comment>
<evidence type="ECO:0000313" key="3">
    <source>
        <dbReference type="Proteomes" id="UP000807716"/>
    </source>
</evidence>
<gene>
    <name evidence="2" type="ORF">DFQ27_006866</name>
</gene>
<feature type="region of interest" description="Disordered" evidence="1">
    <location>
        <begin position="240"/>
        <end position="280"/>
    </location>
</feature>
<feature type="region of interest" description="Disordered" evidence="1">
    <location>
        <begin position="87"/>
        <end position="111"/>
    </location>
</feature>